<protein>
    <submittedName>
        <fullName evidence="2">Uncharacterized protein</fullName>
    </submittedName>
</protein>
<organism evidence="2">
    <name type="scientific">Tanacetum cinerariifolium</name>
    <name type="common">Dalmatian daisy</name>
    <name type="synonym">Chrysanthemum cinerariifolium</name>
    <dbReference type="NCBI Taxonomy" id="118510"/>
    <lineage>
        <taxon>Eukaryota</taxon>
        <taxon>Viridiplantae</taxon>
        <taxon>Streptophyta</taxon>
        <taxon>Embryophyta</taxon>
        <taxon>Tracheophyta</taxon>
        <taxon>Spermatophyta</taxon>
        <taxon>Magnoliopsida</taxon>
        <taxon>eudicotyledons</taxon>
        <taxon>Gunneridae</taxon>
        <taxon>Pentapetalae</taxon>
        <taxon>asterids</taxon>
        <taxon>campanulids</taxon>
        <taxon>Asterales</taxon>
        <taxon>Asteraceae</taxon>
        <taxon>Asteroideae</taxon>
        <taxon>Anthemideae</taxon>
        <taxon>Anthemidinae</taxon>
        <taxon>Tanacetum</taxon>
    </lineage>
</organism>
<dbReference type="AlphaFoldDB" id="A0A6L2LR52"/>
<feature type="region of interest" description="Disordered" evidence="1">
    <location>
        <begin position="54"/>
        <end position="76"/>
    </location>
</feature>
<dbReference type="EMBL" id="BKCJ010004698">
    <property type="protein sequence ID" value="GEU62575.1"/>
    <property type="molecule type" value="Genomic_DNA"/>
</dbReference>
<evidence type="ECO:0000256" key="1">
    <source>
        <dbReference type="SAM" id="MobiDB-lite"/>
    </source>
</evidence>
<sequence>MFTLNQTHPLAVAGDDEVGGGEGDVSGGDDDELMCMSYTDVAQVTNAARNYEILHERDDQDSERPDKRSRQDREVLSSTYGPVFSYESRYALSSTYPMGIEGITKVSMSWFLGCDLGLDCREGGKDNAQCRDIVH</sequence>
<gene>
    <name evidence="2" type="ORF">Tci_034553</name>
</gene>
<accession>A0A6L2LR52</accession>
<comment type="caution">
    <text evidence="2">The sequence shown here is derived from an EMBL/GenBank/DDBJ whole genome shotgun (WGS) entry which is preliminary data.</text>
</comment>
<feature type="region of interest" description="Disordered" evidence="1">
    <location>
        <begin position="1"/>
        <end position="30"/>
    </location>
</feature>
<reference evidence="2" key="1">
    <citation type="journal article" date="2019" name="Sci. Rep.">
        <title>Draft genome of Tanacetum cinerariifolium, the natural source of mosquito coil.</title>
        <authorList>
            <person name="Yamashiro T."/>
            <person name="Shiraishi A."/>
            <person name="Satake H."/>
            <person name="Nakayama K."/>
        </authorList>
    </citation>
    <scope>NUCLEOTIDE SEQUENCE</scope>
</reference>
<feature type="compositionally biased region" description="Basic and acidic residues" evidence="1">
    <location>
        <begin position="54"/>
        <end position="75"/>
    </location>
</feature>
<name>A0A6L2LR52_TANCI</name>
<evidence type="ECO:0000313" key="2">
    <source>
        <dbReference type="EMBL" id="GEU62575.1"/>
    </source>
</evidence>
<proteinExistence type="predicted"/>